<protein>
    <recommendedName>
        <fullName evidence="2">HEAT repeat domain-containing protein</fullName>
    </recommendedName>
</protein>
<proteinExistence type="predicted"/>
<name>A0A0F9FGX5_9ZZZZ</name>
<dbReference type="PANTHER" id="PTHR12697">
    <property type="entry name" value="PBS LYASE HEAT-LIKE PROTEIN"/>
    <property type="match status" value="1"/>
</dbReference>
<reference evidence="1" key="1">
    <citation type="journal article" date="2015" name="Nature">
        <title>Complex archaea that bridge the gap between prokaryotes and eukaryotes.</title>
        <authorList>
            <person name="Spang A."/>
            <person name="Saw J.H."/>
            <person name="Jorgensen S.L."/>
            <person name="Zaremba-Niedzwiedzka K."/>
            <person name="Martijn J."/>
            <person name="Lind A.E."/>
            <person name="van Eijk R."/>
            <person name="Schleper C."/>
            <person name="Guy L."/>
            <person name="Ettema T.J."/>
        </authorList>
    </citation>
    <scope>NUCLEOTIDE SEQUENCE</scope>
</reference>
<accession>A0A0F9FGX5</accession>
<dbReference type="AlphaFoldDB" id="A0A0F9FGX5"/>
<sequence length="267" mass="28770">LNQLAELPQQTMVPKVIEYLQSEKDPDLIVHAIRFLRVAGSPEAVKSLMSLLEHESWQVRAEAAEAIGKSSDSLSQLPGSFGDGEPSALMADAYVALIDLLDDPDAFVVSRAVEGLSQADMALAVEPLVEAARKHPQLASSIVGLLAEGRTMRLKALPHLRKFTAHEDPTIRTAAIEGLFSTVPHAMEEELAAGLGGVDGKVRMAAASVVFAVLETQRSAAESRFERGNSTELQGIELDDPFGGPFIEPTRPSLIRRICSTSPQKRL</sequence>
<dbReference type="Pfam" id="PF13646">
    <property type="entry name" value="HEAT_2"/>
    <property type="match status" value="1"/>
</dbReference>
<evidence type="ECO:0008006" key="2">
    <source>
        <dbReference type="Google" id="ProtNLM"/>
    </source>
</evidence>
<dbReference type="SUPFAM" id="SSF48371">
    <property type="entry name" value="ARM repeat"/>
    <property type="match status" value="2"/>
</dbReference>
<organism evidence="1">
    <name type="scientific">marine sediment metagenome</name>
    <dbReference type="NCBI Taxonomy" id="412755"/>
    <lineage>
        <taxon>unclassified sequences</taxon>
        <taxon>metagenomes</taxon>
        <taxon>ecological metagenomes</taxon>
    </lineage>
</organism>
<comment type="caution">
    <text evidence="1">The sequence shown here is derived from an EMBL/GenBank/DDBJ whole genome shotgun (WGS) entry which is preliminary data.</text>
</comment>
<dbReference type="PANTHER" id="PTHR12697:SF5">
    <property type="entry name" value="DEOXYHYPUSINE HYDROXYLASE"/>
    <property type="match status" value="1"/>
</dbReference>
<feature type="non-terminal residue" evidence="1">
    <location>
        <position position="1"/>
    </location>
</feature>
<dbReference type="InterPro" id="IPR011989">
    <property type="entry name" value="ARM-like"/>
</dbReference>
<gene>
    <name evidence="1" type="ORF">LCGC14_2244770</name>
</gene>
<dbReference type="EMBL" id="LAZR01030470">
    <property type="protein sequence ID" value="KKL56505.1"/>
    <property type="molecule type" value="Genomic_DNA"/>
</dbReference>
<evidence type="ECO:0000313" key="1">
    <source>
        <dbReference type="EMBL" id="KKL56505.1"/>
    </source>
</evidence>
<dbReference type="GO" id="GO:0016491">
    <property type="term" value="F:oxidoreductase activity"/>
    <property type="evidence" value="ECO:0007669"/>
    <property type="project" value="TreeGrafter"/>
</dbReference>
<dbReference type="InterPro" id="IPR016024">
    <property type="entry name" value="ARM-type_fold"/>
</dbReference>
<dbReference type="Gene3D" id="1.25.10.10">
    <property type="entry name" value="Leucine-rich Repeat Variant"/>
    <property type="match status" value="2"/>
</dbReference>